<keyword evidence="2" id="KW-1185">Reference proteome</keyword>
<evidence type="ECO:0000313" key="1">
    <source>
        <dbReference type="EMBL" id="KAK2840646.1"/>
    </source>
</evidence>
<sequence>MIFFGHPEYERRRGLRAATCWETAFRKEEWGLKWELEEEKRGFWKRNLFDVQRNRKSVWAIRGGEVFTYRRFNILYNNPNIFFFFTFPLSLEAQKLREKKNRRVRLGPPKSNSSGVSTYLSIMYH</sequence>
<reference evidence="1" key="1">
    <citation type="submission" date="2023-08" db="EMBL/GenBank/DDBJ databases">
        <title>Pelteobagrus vachellii genome.</title>
        <authorList>
            <person name="Liu H."/>
        </authorList>
    </citation>
    <scope>NUCLEOTIDE SEQUENCE</scope>
    <source>
        <strain evidence="1">PRFRI_2022a</strain>
        <tissue evidence="1">Muscle</tissue>
    </source>
</reference>
<evidence type="ECO:0000313" key="2">
    <source>
        <dbReference type="Proteomes" id="UP001187315"/>
    </source>
</evidence>
<dbReference type="EMBL" id="JAVHJS010000012">
    <property type="protein sequence ID" value="KAK2840646.1"/>
    <property type="molecule type" value="Genomic_DNA"/>
</dbReference>
<dbReference type="AlphaFoldDB" id="A0AA88SLE0"/>
<gene>
    <name evidence="1" type="ORF">Q7C36_012225</name>
</gene>
<dbReference type="Proteomes" id="UP001187315">
    <property type="component" value="Unassembled WGS sequence"/>
</dbReference>
<comment type="caution">
    <text evidence="1">The sequence shown here is derived from an EMBL/GenBank/DDBJ whole genome shotgun (WGS) entry which is preliminary data.</text>
</comment>
<proteinExistence type="predicted"/>
<accession>A0AA88SLE0</accession>
<organism evidence="1 2">
    <name type="scientific">Tachysurus vachellii</name>
    <name type="common">Darkbarbel catfish</name>
    <name type="synonym">Pelteobagrus vachellii</name>
    <dbReference type="NCBI Taxonomy" id="175792"/>
    <lineage>
        <taxon>Eukaryota</taxon>
        <taxon>Metazoa</taxon>
        <taxon>Chordata</taxon>
        <taxon>Craniata</taxon>
        <taxon>Vertebrata</taxon>
        <taxon>Euteleostomi</taxon>
        <taxon>Actinopterygii</taxon>
        <taxon>Neopterygii</taxon>
        <taxon>Teleostei</taxon>
        <taxon>Ostariophysi</taxon>
        <taxon>Siluriformes</taxon>
        <taxon>Bagridae</taxon>
        <taxon>Tachysurus</taxon>
    </lineage>
</organism>
<name>A0AA88SLE0_TACVA</name>
<protein>
    <submittedName>
        <fullName evidence="1">Uncharacterized protein</fullName>
    </submittedName>
</protein>